<dbReference type="EMBL" id="CP064786">
    <property type="protein sequence ID" value="QSG02422.1"/>
    <property type="molecule type" value="Genomic_DNA"/>
</dbReference>
<evidence type="ECO:0000256" key="1">
    <source>
        <dbReference type="ARBA" id="ARBA00022801"/>
    </source>
</evidence>
<protein>
    <submittedName>
        <fullName evidence="3">Alpha/beta superfamily hydrolase</fullName>
    </submittedName>
</protein>
<dbReference type="Gene3D" id="3.40.50.1820">
    <property type="entry name" value="alpha/beta hydrolase"/>
    <property type="match status" value="1"/>
</dbReference>
<name>A0A897MPS2_9EURY</name>
<evidence type="ECO:0000313" key="4">
    <source>
        <dbReference type="Proteomes" id="UP000663586"/>
    </source>
</evidence>
<dbReference type="KEGG" id="hara:AArcS_1204"/>
<dbReference type="Proteomes" id="UP000663586">
    <property type="component" value="Chromosome"/>
</dbReference>
<dbReference type="RefSeq" id="WP_238479573.1">
    <property type="nucleotide sequence ID" value="NZ_CP064786.1"/>
</dbReference>
<sequence>MEADEIDPNVQRILARRERVEPILMPVRSVRWIRLVMRGLNWVQNRNPPAVGATTDLTIDGPGGDLPLRVYEPEAEGPHPTLVFFHGGGHVLGDLESHDLLCRHLTRETDCVVVAVEYRLAPEHPFPANVEDAYRATEWVAEHEEQLHSTGELAVIGDSAGGALAAVTSLMAADRDGPEIDYQVLIYPGINVRREQDSVQEHAGIVLDEADLEWFHDCYFGSDVHFRNPYANPTMACDVSGVPPATVITAGFDPLRDGATGYVEQLIDDGVSVRYRNYESMVHGFITMLSGSESVDVAHDAIREIADDLDDMFDGTS</sequence>
<dbReference type="InterPro" id="IPR013094">
    <property type="entry name" value="AB_hydrolase_3"/>
</dbReference>
<dbReference type="GeneID" id="70684588"/>
<dbReference type="PANTHER" id="PTHR48081:SF8">
    <property type="entry name" value="ALPHA_BETA HYDROLASE FOLD-3 DOMAIN-CONTAINING PROTEIN-RELATED"/>
    <property type="match status" value="1"/>
</dbReference>
<dbReference type="InterPro" id="IPR029058">
    <property type="entry name" value="AB_hydrolase_fold"/>
</dbReference>
<dbReference type="PANTHER" id="PTHR48081">
    <property type="entry name" value="AB HYDROLASE SUPERFAMILY PROTEIN C4A8.06C"/>
    <property type="match status" value="1"/>
</dbReference>
<proteinExistence type="predicted"/>
<gene>
    <name evidence="3" type="primary">aes</name>
    <name evidence="3" type="ORF">AArcS_1204</name>
</gene>
<reference evidence="3" key="1">
    <citation type="submission" date="2020-11" db="EMBL/GenBank/DDBJ databases">
        <title>Carbohydrate-dependent, anaerobic sulfur respiration: A novel catabolism in halophilic archaea.</title>
        <authorList>
            <person name="Sorokin D.Y."/>
            <person name="Messina E."/>
            <person name="Smedile F."/>
            <person name="La Cono V."/>
            <person name="Hallsworth J.E."/>
            <person name="Yakimov M.M."/>
        </authorList>
    </citation>
    <scope>NUCLEOTIDE SEQUENCE</scope>
    <source>
        <strain evidence="3">AArc-S</strain>
    </source>
</reference>
<evidence type="ECO:0000313" key="3">
    <source>
        <dbReference type="EMBL" id="QSG02422.1"/>
    </source>
</evidence>
<dbReference type="GO" id="GO:0016787">
    <property type="term" value="F:hydrolase activity"/>
    <property type="evidence" value="ECO:0007669"/>
    <property type="project" value="UniProtKB-KW"/>
</dbReference>
<dbReference type="InterPro" id="IPR050300">
    <property type="entry name" value="GDXG_lipolytic_enzyme"/>
</dbReference>
<evidence type="ECO:0000259" key="2">
    <source>
        <dbReference type="Pfam" id="PF07859"/>
    </source>
</evidence>
<accession>A0A897MPS2</accession>
<feature type="domain" description="Alpha/beta hydrolase fold-3" evidence="2">
    <location>
        <begin position="82"/>
        <end position="286"/>
    </location>
</feature>
<keyword evidence="1 3" id="KW-0378">Hydrolase</keyword>
<dbReference type="Pfam" id="PF07859">
    <property type="entry name" value="Abhydrolase_3"/>
    <property type="match status" value="1"/>
</dbReference>
<organism evidence="3 4">
    <name type="scientific">Natranaeroarchaeum sulfidigenes</name>
    <dbReference type="NCBI Taxonomy" id="2784880"/>
    <lineage>
        <taxon>Archaea</taxon>
        <taxon>Methanobacteriati</taxon>
        <taxon>Methanobacteriota</taxon>
        <taxon>Stenosarchaea group</taxon>
        <taxon>Halobacteria</taxon>
        <taxon>Halobacteriales</taxon>
        <taxon>Natronoarchaeaceae</taxon>
        <taxon>Natranaeroarchaeum</taxon>
    </lineage>
</organism>
<dbReference type="AlphaFoldDB" id="A0A897MPS2"/>
<keyword evidence="4" id="KW-1185">Reference proteome</keyword>
<dbReference type="SUPFAM" id="SSF53474">
    <property type="entry name" value="alpha/beta-Hydrolases"/>
    <property type="match status" value="1"/>
</dbReference>